<evidence type="ECO:0000313" key="2">
    <source>
        <dbReference type="Proteomes" id="UP001279734"/>
    </source>
</evidence>
<sequence length="148" mass="16443">MPSLVRIWARYEMRLNGNGIYFFQFDSSLNWRIVWLEALGSKRSLSSQEMQAGQVLSNPSAHLENLTFICWENSKGSLVANIRNGRGPRPVNARAMKSAEGCWLCQSRVGYGAAAGICWTTVHHLTFLGLLEGAGSCWSDRGSATTWD</sequence>
<accession>A0AAD3SD70</accession>
<comment type="caution">
    <text evidence="1">The sequence shown here is derived from an EMBL/GenBank/DDBJ whole genome shotgun (WGS) entry which is preliminary data.</text>
</comment>
<dbReference type="EMBL" id="BSYO01000008">
    <property type="protein sequence ID" value="GMH08621.1"/>
    <property type="molecule type" value="Genomic_DNA"/>
</dbReference>
<proteinExistence type="predicted"/>
<organism evidence="1 2">
    <name type="scientific">Nepenthes gracilis</name>
    <name type="common">Slender pitcher plant</name>
    <dbReference type="NCBI Taxonomy" id="150966"/>
    <lineage>
        <taxon>Eukaryota</taxon>
        <taxon>Viridiplantae</taxon>
        <taxon>Streptophyta</taxon>
        <taxon>Embryophyta</taxon>
        <taxon>Tracheophyta</taxon>
        <taxon>Spermatophyta</taxon>
        <taxon>Magnoliopsida</taxon>
        <taxon>eudicotyledons</taxon>
        <taxon>Gunneridae</taxon>
        <taxon>Pentapetalae</taxon>
        <taxon>Caryophyllales</taxon>
        <taxon>Nepenthaceae</taxon>
        <taxon>Nepenthes</taxon>
    </lineage>
</organism>
<dbReference type="Proteomes" id="UP001279734">
    <property type="component" value="Unassembled WGS sequence"/>
</dbReference>
<evidence type="ECO:0000313" key="1">
    <source>
        <dbReference type="EMBL" id="GMH08621.1"/>
    </source>
</evidence>
<dbReference type="AlphaFoldDB" id="A0AAD3SD70"/>
<keyword evidence="2" id="KW-1185">Reference proteome</keyword>
<protein>
    <submittedName>
        <fullName evidence="1">Uncharacterized protein</fullName>
    </submittedName>
</protein>
<gene>
    <name evidence="1" type="ORF">Nepgr_010461</name>
</gene>
<reference evidence="1" key="1">
    <citation type="submission" date="2023-05" db="EMBL/GenBank/DDBJ databases">
        <title>Nepenthes gracilis genome sequencing.</title>
        <authorList>
            <person name="Fukushima K."/>
        </authorList>
    </citation>
    <scope>NUCLEOTIDE SEQUENCE</scope>
    <source>
        <strain evidence="1">SING2019-196</strain>
    </source>
</reference>
<name>A0AAD3SD70_NEPGR</name>